<evidence type="ECO:0000256" key="2">
    <source>
        <dbReference type="SAM" id="Phobius"/>
    </source>
</evidence>
<evidence type="ECO:0000313" key="5">
    <source>
        <dbReference type="Proteomes" id="UP000271241"/>
    </source>
</evidence>
<feature type="transmembrane region" description="Helical" evidence="2">
    <location>
        <begin position="439"/>
        <end position="458"/>
    </location>
</feature>
<keyword evidence="2" id="KW-1133">Transmembrane helix</keyword>
<dbReference type="AlphaFoldDB" id="A0A4P9XQ59"/>
<protein>
    <recommendedName>
        <fullName evidence="6">Lung seven transmembrane receptor-domain-containing protein</fullName>
    </recommendedName>
</protein>
<organism evidence="4 5">
    <name type="scientific">Thamnocephalis sphaerospora</name>
    <dbReference type="NCBI Taxonomy" id="78915"/>
    <lineage>
        <taxon>Eukaryota</taxon>
        <taxon>Fungi</taxon>
        <taxon>Fungi incertae sedis</taxon>
        <taxon>Zoopagomycota</taxon>
        <taxon>Zoopagomycotina</taxon>
        <taxon>Zoopagomycetes</taxon>
        <taxon>Zoopagales</taxon>
        <taxon>Sigmoideomycetaceae</taxon>
        <taxon>Thamnocephalis</taxon>
    </lineage>
</organism>
<evidence type="ECO:0000256" key="1">
    <source>
        <dbReference type="SAM" id="MobiDB-lite"/>
    </source>
</evidence>
<feature type="transmembrane region" description="Helical" evidence="2">
    <location>
        <begin position="392"/>
        <end position="419"/>
    </location>
</feature>
<evidence type="ECO:0000256" key="3">
    <source>
        <dbReference type="SAM" id="SignalP"/>
    </source>
</evidence>
<keyword evidence="2" id="KW-0472">Membrane</keyword>
<keyword evidence="2" id="KW-0812">Transmembrane</keyword>
<name>A0A4P9XQ59_9FUNG</name>
<evidence type="ECO:0000313" key="4">
    <source>
        <dbReference type="EMBL" id="RKP08165.1"/>
    </source>
</evidence>
<gene>
    <name evidence="4" type="ORF">THASP1DRAFT_30027</name>
</gene>
<feature type="transmembrane region" description="Helical" evidence="2">
    <location>
        <begin position="315"/>
        <end position="341"/>
    </location>
</feature>
<feature type="transmembrane region" description="Helical" evidence="2">
    <location>
        <begin position="285"/>
        <end position="303"/>
    </location>
</feature>
<sequence>MPSPTLPMALCWLTLLLMWLSCAPQADARLIATWNGTTLDVPTSDYFRHRTPYYERGGAAMLWPWKVNSTECTMLPVNASIPAIQLGAIDAPRYQDFAFVIYWSTARLAGCKTLAQIGRAAQNTGRDLQRIGYPPLNLIIMNAFSNDTTPLWGPNSIMYRSATSTVPDGPPAVDMMLLDQKESLRFYQQFRAVPFLMHFRAIQEPGAWNEVFLSTGYIVYIWMVFALVLAAFLYALARFVRLLILRKTPHGLRLCVMLMAFIYCIFLLAYMIVTNLSFVGRILENITVIFSVYTLELLLWHWAMRSKNVFSRITIIAFLSCVAVHMMMTLVMTVVNCYMAFKWQYEELDDGLYALIRYVLPGVPIIGLAIFGIWFGVCAYRVRRHPEARSRFLQLTVFSTLTAATFASSSALNIVTVLGPKRASELTIHQTLAFDVAMFANYTVRALVCLAVTGVAWPKLKTRAPVRMSLTSRPLEMTPREETTSRSGRAWRLLASVFNRSKSTPSRDQSQGLWSKSGAKSPAAQATNQVIASNMDKLSIENTLSTKSSSDLTVAVGDVQESVYFLPTTTYQETALHKD</sequence>
<accession>A0A4P9XQ59</accession>
<feature type="transmembrane region" description="Helical" evidence="2">
    <location>
        <begin position="252"/>
        <end position="273"/>
    </location>
</feature>
<keyword evidence="3" id="KW-0732">Signal</keyword>
<feature type="region of interest" description="Disordered" evidence="1">
    <location>
        <begin position="502"/>
        <end position="521"/>
    </location>
</feature>
<proteinExistence type="predicted"/>
<feature type="compositionally biased region" description="Polar residues" evidence="1">
    <location>
        <begin position="502"/>
        <end position="514"/>
    </location>
</feature>
<reference evidence="5" key="1">
    <citation type="journal article" date="2018" name="Nat. Microbiol.">
        <title>Leveraging single-cell genomics to expand the fungal tree of life.</title>
        <authorList>
            <person name="Ahrendt S.R."/>
            <person name="Quandt C.A."/>
            <person name="Ciobanu D."/>
            <person name="Clum A."/>
            <person name="Salamov A."/>
            <person name="Andreopoulos B."/>
            <person name="Cheng J.F."/>
            <person name="Woyke T."/>
            <person name="Pelin A."/>
            <person name="Henrissat B."/>
            <person name="Reynolds N.K."/>
            <person name="Benny G.L."/>
            <person name="Smith M.E."/>
            <person name="James T.Y."/>
            <person name="Grigoriev I.V."/>
        </authorList>
    </citation>
    <scope>NUCLEOTIDE SEQUENCE [LARGE SCALE GENOMIC DNA]</scope>
    <source>
        <strain evidence="5">RSA 1356</strain>
    </source>
</reference>
<keyword evidence="5" id="KW-1185">Reference proteome</keyword>
<evidence type="ECO:0008006" key="6">
    <source>
        <dbReference type="Google" id="ProtNLM"/>
    </source>
</evidence>
<dbReference type="Proteomes" id="UP000271241">
    <property type="component" value="Unassembled WGS sequence"/>
</dbReference>
<feature type="signal peptide" evidence="3">
    <location>
        <begin position="1"/>
        <end position="28"/>
    </location>
</feature>
<feature type="transmembrane region" description="Helical" evidence="2">
    <location>
        <begin position="217"/>
        <end position="240"/>
    </location>
</feature>
<feature type="transmembrane region" description="Helical" evidence="2">
    <location>
        <begin position="361"/>
        <end position="380"/>
    </location>
</feature>
<feature type="chain" id="PRO_5020566411" description="Lung seven transmembrane receptor-domain-containing protein" evidence="3">
    <location>
        <begin position="29"/>
        <end position="579"/>
    </location>
</feature>
<dbReference type="EMBL" id="KZ992630">
    <property type="protein sequence ID" value="RKP08165.1"/>
    <property type="molecule type" value="Genomic_DNA"/>
</dbReference>